<evidence type="ECO:0000313" key="5">
    <source>
        <dbReference type="Proteomes" id="UP000184287"/>
    </source>
</evidence>
<feature type="transmembrane region" description="Helical" evidence="3">
    <location>
        <begin position="251"/>
        <end position="273"/>
    </location>
</feature>
<reference evidence="5" key="1">
    <citation type="submission" date="2016-11" db="EMBL/GenBank/DDBJ databases">
        <authorList>
            <person name="Varghese N."/>
            <person name="Submissions S."/>
        </authorList>
    </citation>
    <scope>NUCLEOTIDE SEQUENCE [LARGE SCALE GENOMIC DNA]</scope>
    <source>
        <strain evidence="5">DSM 16990</strain>
    </source>
</reference>
<feature type="transmembrane region" description="Helical" evidence="3">
    <location>
        <begin position="350"/>
        <end position="369"/>
    </location>
</feature>
<feature type="transmembrane region" description="Helical" evidence="3">
    <location>
        <begin position="111"/>
        <end position="131"/>
    </location>
</feature>
<keyword evidence="3" id="KW-0812">Transmembrane</keyword>
<keyword evidence="2" id="KW-0802">TPR repeat</keyword>
<keyword evidence="3" id="KW-1133">Transmembrane helix</keyword>
<dbReference type="InterPro" id="IPR052346">
    <property type="entry name" value="O-mannosyl-transferase_TMTC"/>
</dbReference>
<feature type="transmembrane region" description="Helical" evidence="3">
    <location>
        <begin position="137"/>
        <end position="160"/>
    </location>
</feature>
<keyword evidence="3" id="KW-0472">Membrane</keyword>
<keyword evidence="5" id="KW-1185">Reference proteome</keyword>
<proteinExistence type="predicted"/>
<feature type="transmembrane region" description="Helical" evidence="3">
    <location>
        <begin position="318"/>
        <end position="338"/>
    </location>
</feature>
<feature type="transmembrane region" description="Helical" evidence="3">
    <location>
        <begin position="293"/>
        <end position="311"/>
    </location>
</feature>
<gene>
    <name evidence="4" type="ORF">SAMN04488522_1021446</name>
</gene>
<dbReference type="Proteomes" id="UP000184287">
    <property type="component" value="Unassembled WGS sequence"/>
</dbReference>
<feature type="transmembrane region" description="Helical" evidence="3">
    <location>
        <begin position="218"/>
        <end position="239"/>
    </location>
</feature>
<evidence type="ECO:0000256" key="2">
    <source>
        <dbReference type="ARBA" id="ARBA00022803"/>
    </source>
</evidence>
<feature type="transmembrane region" description="Helical" evidence="3">
    <location>
        <begin position="381"/>
        <end position="398"/>
    </location>
</feature>
<dbReference type="PANTHER" id="PTHR44227">
    <property type="match status" value="1"/>
</dbReference>
<dbReference type="OrthoDB" id="1100887at2"/>
<organism evidence="4 5">
    <name type="scientific">Pedobacter caeni</name>
    <dbReference type="NCBI Taxonomy" id="288992"/>
    <lineage>
        <taxon>Bacteria</taxon>
        <taxon>Pseudomonadati</taxon>
        <taxon>Bacteroidota</taxon>
        <taxon>Sphingobacteriia</taxon>
        <taxon>Sphingobacteriales</taxon>
        <taxon>Sphingobacteriaceae</taxon>
        <taxon>Pedobacter</taxon>
    </lineage>
</organism>
<evidence type="ECO:0000256" key="3">
    <source>
        <dbReference type="SAM" id="Phobius"/>
    </source>
</evidence>
<dbReference type="STRING" id="288992.SAMN04488522_1021446"/>
<dbReference type="AlphaFoldDB" id="A0A1M5C123"/>
<dbReference type="EMBL" id="FQUQ01000002">
    <property type="protein sequence ID" value="SHF48375.1"/>
    <property type="molecule type" value="Genomic_DNA"/>
</dbReference>
<dbReference type="RefSeq" id="WP_073231701.1">
    <property type="nucleotide sequence ID" value="NZ_FQUQ01000002.1"/>
</dbReference>
<keyword evidence="1" id="KW-0677">Repeat</keyword>
<feature type="transmembrane region" description="Helical" evidence="3">
    <location>
        <begin position="84"/>
        <end position="104"/>
    </location>
</feature>
<accession>A0A1M5C123</accession>
<evidence type="ECO:0000256" key="1">
    <source>
        <dbReference type="ARBA" id="ARBA00022737"/>
    </source>
</evidence>
<sequence>MKNKLPFVFLLVILMSLIYKGLNELRFANVDDQWMLLDDVLVRPAKFDPEFLKKVFTNINSLQYAPLNTLYYYLIYKINGYDPYWYHLISFFVHVANTVLIYIISKTIFRLFHINNAMVLAYVVSVLWAILPFNVESVVWISASKILLFSFFGLLSFMWFIKAYVNGSRGYYLLSILAFTLAFLAKEQAVLLSVMFLVFRYCYDRQYDKVDLKRTIVYMLPFMALALAFGLVTVYAAVYGDGSHDITRYPFYQRIVLTFYCLCFYVFNLFVPINLHYHYPFPNVAGEALPLKFYVYPIVFGLLSWQLRGLLMGGKNFNFYLLCIGIFFAHLLLSIQVFPLARAAVVADRYMYLSSFGLLMMAVVAVGGNIRFEQLTFSNKAIIGCCTIYIIVIAYYSFNLVNNWQGMNL</sequence>
<evidence type="ECO:0000313" key="4">
    <source>
        <dbReference type="EMBL" id="SHF48375.1"/>
    </source>
</evidence>
<dbReference type="PANTHER" id="PTHR44227:SF3">
    <property type="entry name" value="PROTEIN O-MANNOSYL-TRANSFERASE TMTC4"/>
    <property type="match status" value="1"/>
</dbReference>
<name>A0A1M5C123_9SPHI</name>
<protein>
    <recommendedName>
        <fullName evidence="6">Dolichyl-phosphate-mannose-protein mannosyltransferase</fullName>
    </recommendedName>
</protein>
<evidence type="ECO:0008006" key="6">
    <source>
        <dbReference type="Google" id="ProtNLM"/>
    </source>
</evidence>
<feature type="transmembrane region" description="Helical" evidence="3">
    <location>
        <begin position="172"/>
        <end position="198"/>
    </location>
</feature>